<evidence type="ECO:0000313" key="9">
    <source>
        <dbReference type="EMBL" id="TYP49246.1"/>
    </source>
</evidence>
<dbReference type="InterPro" id="IPR050086">
    <property type="entry name" value="MetN_ABC_transporter-like"/>
</dbReference>
<dbReference type="Pfam" id="PF00005">
    <property type="entry name" value="ABC_tran"/>
    <property type="match status" value="1"/>
</dbReference>
<protein>
    <submittedName>
        <fullName evidence="9">D-methionine transport system ATP-binding protein</fullName>
    </submittedName>
</protein>
<keyword evidence="5" id="KW-1278">Translocase</keyword>
<dbReference type="FunFam" id="3.40.50.300:FF:000233">
    <property type="entry name" value="Methionine import ATP-binding protein MetN"/>
    <property type="match status" value="1"/>
</dbReference>
<dbReference type="Gene3D" id="3.40.50.300">
    <property type="entry name" value="P-loop containing nucleotide triphosphate hydrolases"/>
    <property type="match status" value="1"/>
</dbReference>
<accession>A0A5S5AH06</accession>
<dbReference type="InterPro" id="IPR041701">
    <property type="entry name" value="MetN_ABC"/>
</dbReference>
<sequence>MIRIRNLTKVYRSASGNVRALDNVNLDIEKGDIFGVIGLSGAGKSTLLRCINMLEKPTSGSIEIDGVEMTRLSPNELKEMRKKIGMIFQHFNLLSSRTVRGNVAFPLEIAGLDRETINKKVENLLKLVGLSDKAESYPSQLSGGQKQRVGIARALANDPKVLLCDEATSALDPETTLSILNLLKDINRQLGITIVLITHEMNVIKQICNKVAVIEKSRVVEQGPLLEIFSNPTTEIARNFLKSVTLSQLPEELKDRITNLNHGHLEDKIVKISFFGEITAQPVISDIVRKFDVDANILYGNIDHIQGTPCGTLVVELRGNNGGTGEALEYLKKLGLNVEVVENV</sequence>
<dbReference type="InterPro" id="IPR003439">
    <property type="entry name" value="ABC_transporter-like_ATP-bd"/>
</dbReference>
<dbReference type="PANTHER" id="PTHR43166:SF30">
    <property type="entry name" value="METHIONINE IMPORT ATP-BINDING PROTEIN METN"/>
    <property type="match status" value="1"/>
</dbReference>
<dbReference type="GO" id="GO:0006865">
    <property type="term" value="P:amino acid transport"/>
    <property type="evidence" value="ECO:0007669"/>
    <property type="project" value="UniProtKB-KW"/>
</dbReference>
<gene>
    <name evidence="9" type="ORF">LZ11_02213</name>
</gene>
<keyword evidence="4 9" id="KW-0067">ATP-binding</keyword>
<dbReference type="SMART" id="SM00382">
    <property type="entry name" value="AAA"/>
    <property type="match status" value="1"/>
</dbReference>
<dbReference type="CDD" id="cd03258">
    <property type="entry name" value="ABC_MetN_methionine_transporter"/>
    <property type="match status" value="1"/>
</dbReference>
<dbReference type="Proteomes" id="UP000322294">
    <property type="component" value="Unassembled WGS sequence"/>
</dbReference>
<keyword evidence="10" id="KW-1185">Reference proteome</keyword>
<dbReference type="InterPro" id="IPR018449">
    <property type="entry name" value="NIL_domain"/>
</dbReference>
<evidence type="ECO:0000256" key="1">
    <source>
        <dbReference type="ARBA" id="ARBA00022448"/>
    </source>
</evidence>
<dbReference type="PROSITE" id="PS00211">
    <property type="entry name" value="ABC_TRANSPORTER_1"/>
    <property type="match status" value="1"/>
</dbReference>
<dbReference type="AlphaFoldDB" id="A0A5S5AH06"/>
<dbReference type="Pfam" id="PF09383">
    <property type="entry name" value="NIL"/>
    <property type="match status" value="1"/>
</dbReference>
<keyword evidence="3" id="KW-0547">Nucleotide-binding</keyword>
<dbReference type="GO" id="GO:0005524">
    <property type="term" value="F:ATP binding"/>
    <property type="evidence" value="ECO:0007669"/>
    <property type="project" value="UniProtKB-KW"/>
</dbReference>
<dbReference type="SUPFAM" id="SSF55021">
    <property type="entry name" value="ACT-like"/>
    <property type="match status" value="1"/>
</dbReference>
<dbReference type="RefSeq" id="WP_148867885.1">
    <property type="nucleotide sequence ID" value="NZ_VNHO01000033.1"/>
</dbReference>
<dbReference type="EMBL" id="VNHO01000033">
    <property type="protein sequence ID" value="TYP49246.1"/>
    <property type="molecule type" value="Genomic_DNA"/>
</dbReference>
<keyword evidence="7" id="KW-0472">Membrane</keyword>
<evidence type="ECO:0000256" key="5">
    <source>
        <dbReference type="ARBA" id="ARBA00022967"/>
    </source>
</evidence>
<feature type="domain" description="ABC transporter" evidence="8">
    <location>
        <begin position="2"/>
        <end position="241"/>
    </location>
</feature>
<dbReference type="InterPro" id="IPR027417">
    <property type="entry name" value="P-loop_NTPase"/>
</dbReference>
<evidence type="ECO:0000256" key="4">
    <source>
        <dbReference type="ARBA" id="ARBA00022840"/>
    </source>
</evidence>
<reference evidence="9 10" key="1">
    <citation type="submission" date="2019-07" db="EMBL/GenBank/DDBJ databases">
        <title>Genomic Encyclopedia of Type Strains, Phase I: the one thousand microbial genomes (KMG-I) project.</title>
        <authorList>
            <person name="Kyrpides N."/>
        </authorList>
    </citation>
    <scope>NUCLEOTIDE SEQUENCE [LARGE SCALE GENOMIC DNA]</scope>
    <source>
        <strain evidence="9 10">DSM 16647</strain>
    </source>
</reference>
<dbReference type="InterPro" id="IPR017871">
    <property type="entry name" value="ABC_transporter-like_CS"/>
</dbReference>
<evidence type="ECO:0000313" key="10">
    <source>
        <dbReference type="Proteomes" id="UP000322294"/>
    </source>
</evidence>
<keyword evidence="6" id="KW-0029">Amino-acid transport</keyword>
<keyword evidence="1" id="KW-0813">Transport</keyword>
<proteinExistence type="predicted"/>
<dbReference type="OrthoDB" id="9802264at2"/>
<dbReference type="PANTHER" id="PTHR43166">
    <property type="entry name" value="AMINO ACID IMPORT ATP-BINDING PROTEIN"/>
    <property type="match status" value="1"/>
</dbReference>
<comment type="caution">
    <text evidence="9">The sequence shown here is derived from an EMBL/GenBank/DDBJ whole genome shotgun (WGS) entry which is preliminary data.</text>
</comment>
<organism evidence="9 10">
    <name type="scientific">Thermosediminibacter litoriperuensis</name>
    <dbReference type="NCBI Taxonomy" id="291989"/>
    <lineage>
        <taxon>Bacteria</taxon>
        <taxon>Bacillati</taxon>
        <taxon>Bacillota</taxon>
        <taxon>Clostridia</taxon>
        <taxon>Thermosediminibacterales</taxon>
        <taxon>Thermosediminibacteraceae</taxon>
        <taxon>Thermosediminibacter</taxon>
    </lineage>
</organism>
<dbReference type="PROSITE" id="PS50893">
    <property type="entry name" value="ABC_TRANSPORTER_2"/>
    <property type="match status" value="1"/>
</dbReference>
<dbReference type="GO" id="GO:0016887">
    <property type="term" value="F:ATP hydrolysis activity"/>
    <property type="evidence" value="ECO:0007669"/>
    <property type="project" value="InterPro"/>
</dbReference>
<name>A0A5S5AH06_9FIRM</name>
<evidence type="ECO:0000259" key="8">
    <source>
        <dbReference type="PROSITE" id="PS50893"/>
    </source>
</evidence>
<evidence type="ECO:0000256" key="7">
    <source>
        <dbReference type="ARBA" id="ARBA00023136"/>
    </source>
</evidence>
<dbReference type="InterPro" id="IPR003593">
    <property type="entry name" value="AAA+_ATPase"/>
</dbReference>
<evidence type="ECO:0000256" key="2">
    <source>
        <dbReference type="ARBA" id="ARBA00022475"/>
    </source>
</evidence>
<keyword evidence="2" id="KW-1003">Cell membrane</keyword>
<evidence type="ECO:0000256" key="3">
    <source>
        <dbReference type="ARBA" id="ARBA00022741"/>
    </source>
</evidence>
<evidence type="ECO:0000256" key="6">
    <source>
        <dbReference type="ARBA" id="ARBA00022970"/>
    </source>
</evidence>
<dbReference type="Gene3D" id="3.30.70.260">
    <property type="match status" value="1"/>
</dbReference>
<dbReference type="SMART" id="SM00930">
    <property type="entry name" value="NIL"/>
    <property type="match status" value="1"/>
</dbReference>
<dbReference type="SUPFAM" id="SSF52540">
    <property type="entry name" value="P-loop containing nucleoside triphosphate hydrolases"/>
    <property type="match status" value="1"/>
</dbReference>
<dbReference type="InterPro" id="IPR045865">
    <property type="entry name" value="ACT-like_dom_sf"/>
</dbReference>